<dbReference type="SUPFAM" id="SSF51206">
    <property type="entry name" value="cAMP-binding domain-like"/>
    <property type="match status" value="1"/>
</dbReference>
<evidence type="ECO:0000256" key="3">
    <source>
        <dbReference type="ARBA" id="ARBA00023163"/>
    </source>
</evidence>
<dbReference type="PANTHER" id="PTHR24567">
    <property type="entry name" value="CRP FAMILY TRANSCRIPTIONAL REGULATORY PROTEIN"/>
    <property type="match status" value="1"/>
</dbReference>
<dbReference type="SUPFAM" id="SSF46785">
    <property type="entry name" value="Winged helix' DNA-binding domain"/>
    <property type="match status" value="1"/>
</dbReference>
<dbReference type="GO" id="GO:0005829">
    <property type="term" value="C:cytosol"/>
    <property type="evidence" value="ECO:0007669"/>
    <property type="project" value="TreeGrafter"/>
</dbReference>
<dbReference type="InterPro" id="IPR000595">
    <property type="entry name" value="cNMP-bd_dom"/>
</dbReference>
<feature type="domain" description="Cyclic nucleotide-binding" evidence="4">
    <location>
        <begin position="27"/>
        <end position="128"/>
    </location>
</feature>
<dbReference type="AlphaFoldDB" id="A0A2M7AR85"/>
<keyword evidence="1" id="KW-0805">Transcription regulation</keyword>
<evidence type="ECO:0000259" key="4">
    <source>
        <dbReference type="PROSITE" id="PS50042"/>
    </source>
</evidence>
<comment type="caution">
    <text evidence="6">The sequence shown here is derived from an EMBL/GenBank/DDBJ whole genome shotgun (WGS) entry which is preliminary data.</text>
</comment>
<dbReference type="Pfam" id="PF13545">
    <property type="entry name" value="HTH_Crp_2"/>
    <property type="match status" value="1"/>
</dbReference>
<dbReference type="InterPro" id="IPR036388">
    <property type="entry name" value="WH-like_DNA-bd_sf"/>
</dbReference>
<organism evidence="6 7">
    <name type="scientific">Candidatus Shapirobacteria bacterium CG06_land_8_20_14_3_00_40_12</name>
    <dbReference type="NCBI Taxonomy" id="1974881"/>
    <lineage>
        <taxon>Bacteria</taxon>
        <taxon>Candidatus Shapironibacteriota</taxon>
    </lineage>
</organism>
<protein>
    <recommendedName>
        <fullName evidence="8">Crp/Fnr family transcriptional regulator</fullName>
    </recommendedName>
</protein>
<dbReference type="InterPro" id="IPR050397">
    <property type="entry name" value="Env_Response_Regulators"/>
</dbReference>
<accession>A0A2M7AR85</accession>
<sequence>MAKTIDKNMNEETIRYLTRFFSKYPLKRYRKGEVLFQPGDDFGGIYFVKKGFFRIYLVSKDGKETSIQMFKPLFYFSLISALTGIRNRHFIEAMTPVEVWKAPKDEFMKMLTDNSKIRTEVVGSFLRKFIDFTSQIIQTIAGDAYTKIAGLIYSMADEFGEDRGKKRAVKFKITHKQIGSLTGLTRETVTLQMLKLEKAGLIDNDKREIVVEDMNKLRKMLGYE</sequence>
<dbReference type="PRINTS" id="PR00034">
    <property type="entry name" value="HTHCRP"/>
</dbReference>
<keyword evidence="2" id="KW-0238">DNA-binding</keyword>
<dbReference type="CDD" id="cd00038">
    <property type="entry name" value="CAP_ED"/>
    <property type="match status" value="1"/>
</dbReference>
<dbReference type="Pfam" id="PF00027">
    <property type="entry name" value="cNMP_binding"/>
    <property type="match status" value="1"/>
</dbReference>
<dbReference type="InterPro" id="IPR018490">
    <property type="entry name" value="cNMP-bd_dom_sf"/>
</dbReference>
<dbReference type="Proteomes" id="UP000231407">
    <property type="component" value="Unassembled WGS sequence"/>
</dbReference>
<reference evidence="7" key="1">
    <citation type="submission" date="2017-09" db="EMBL/GenBank/DDBJ databases">
        <title>Depth-based differentiation of microbial function through sediment-hosted aquifers and enrichment of novel symbionts in the deep terrestrial subsurface.</title>
        <authorList>
            <person name="Probst A.J."/>
            <person name="Ladd B."/>
            <person name="Jarett J.K."/>
            <person name="Geller-Mcgrath D.E."/>
            <person name="Sieber C.M.K."/>
            <person name="Emerson J.B."/>
            <person name="Anantharaman K."/>
            <person name="Thomas B.C."/>
            <person name="Malmstrom R."/>
            <person name="Stieglmeier M."/>
            <person name="Klingl A."/>
            <person name="Woyke T."/>
            <person name="Ryan C.M."/>
            <person name="Banfield J.F."/>
        </authorList>
    </citation>
    <scope>NUCLEOTIDE SEQUENCE [LARGE SCALE GENOMIC DNA]</scope>
</reference>
<dbReference type="PANTHER" id="PTHR24567:SF26">
    <property type="entry name" value="REGULATORY PROTEIN YEIL"/>
    <property type="match status" value="1"/>
</dbReference>
<dbReference type="Gene3D" id="2.60.120.10">
    <property type="entry name" value="Jelly Rolls"/>
    <property type="match status" value="1"/>
</dbReference>
<dbReference type="PROSITE" id="PS51063">
    <property type="entry name" value="HTH_CRP_2"/>
    <property type="match status" value="1"/>
</dbReference>
<dbReference type="InterPro" id="IPR012318">
    <property type="entry name" value="HTH_CRP"/>
</dbReference>
<dbReference type="EMBL" id="PEWA01000055">
    <property type="protein sequence ID" value="PIU73069.1"/>
    <property type="molecule type" value="Genomic_DNA"/>
</dbReference>
<dbReference type="PROSITE" id="PS50042">
    <property type="entry name" value="CNMP_BINDING_3"/>
    <property type="match status" value="1"/>
</dbReference>
<dbReference type="Gene3D" id="1.10.10.10">
    <property type="entry name" value="Winged helix-like DNA-binding domain superfamily/Winged helix DNA-binding domain"/>
    <property type="match status" value="1"/>
</dbReference>
<evidence type="ECO:0000259" key="5">
    <source>
        <dbReference type="PROSITE" id="PS51063"/>
    </source>
</evidence>
<feature type="domain" description="HTH crp-type" evidence="5">
    <location>
        <begin position="142"/>
        <end position="215"/>
    </location>
</feature>
<proteinExistence type="predicted"/>
<keyword evidence="3" id="KW-0804">Transcription</keyword>
<evidence type="ECO:0000256" key="1">
    <source>
        <dbReference type="ARBA" id="ARBA00023015"/>
    </source>
</evidence>
<dbReference type="SMART" id="SM00419">
    <property type="entry name" value="HTH_CRP"/>
    <property type="match status" value="1"/>
</dbReference>
<name>A0A2M7AR85_9BACT</name>
<dbReference type="GO" id="GO:0003700">
    <property type="term" value="F:DNA-binding transcription factor activity"/>
    <property type="evidence" value="ECO:0007669"/>
    <property type="project" value="TreeGrafter"/>
</dbReference>
<dbReference type="GO" id="GO:0003677">
    <property type="term" value="F:DNA binding"/>
    <property type="evidence" value="ECO:0007669"/>
    <property type="project" value="UniProtKB-KW"/>
</dbReference>
<dbReference type="InterPro" id="IPR036390">
    <property type="entry name" value="WH_DNA-bd_sf"/>
</dbReference>
<evidence type="ECO:0000313" key="7">
    <source>
        <dbReference type="Proteomes" id="UP000231407"/>
    </source>
</evidence>
<evidence type="ECO:0000313" key="6">
    <source>
        <dbReference type="EMBL" id="PIU73069.1"/>
    </source>
</evidence>
<dbReference type="InterPro" id="IPR014710">
    <property type="entry name" value="RmlC-like_jellyroll"/>
</dbReference>
<gene>
    <name evidence="6" type="ORF">COS78_04015</name>
</gene>
<evidence type="ECO:0008006" key="8">
    <source>
        <dbReference type="Google" id="ProtNLM"/>
    </source>
</evidence>
<dbReference type="SMART" id="SM00100">
    <property type="entry name" value="cNMP"/>
    <property type="match status" value="1"/>
</dbReference>
<evidence type="ECO:0000256" key="2">
    <source>
        <dbReference type="ARBA" id="ARBA00023125"/>
    </source>
</evidence>